<reference evidence="7 8" key="1">
    <citation type="submission" date="2020-08" db="EMBL/GenBank/DDBJ databases">
        <authorList>
            <person name="Liu C."/>
            <person name="Sun Q."/>
        </authorList>
    </citation>
    <scope>NUCLEOTIDE SEQUENCE [LARGE SCALE GENOMIC DNA]</scope>
    <source>
        <strain evidence="7 8">NSJ-29</strain>
    </source>
</reference>
<feature type="transmembrane region" description="Helical" evidence="6">
    <location>
        <begin position="45"/>
        <end position="63"/>
    </location>
</feature>
<dbReference type="GO" id="GO:0005886">
    <property type="term" value="C:plasma membrane"/>
    <property type="evidence" value="ECO:0007669"/>
    <property type="project" value="UniProtKB-SubCell"/>
</dbReference>
<dbReference type="KEGG" id="whj:H9Q79_12375"/>
<keyword evidence="4 6" id="KW-1133">Transmembrane helix</keyword>
<dbReference type="GO" id="GO:0022857">
    <property type="term" value="F:transmembrane transporter activity"/>
    <property type="evidence" value="ECO:0007669"/>
    <property type="project" value="InterPro"/>
</dbReference>
<dbReference type="AlphaFoldDB" id="A0A7G9GA77"/>
<gene>
    <name evidence="7" type="ORF">H9Q79_12375</name>
</gene>
<organism evidence="7 8">
    <name type="scientific">Wansuia hejianensis</name>
    <dbReference type="NCBI Taxonomy" id="2763667"/>
    <lineage>
        <taxon>Bacteria</taxon>
        <taxon>Bacillati</taxon>
        <taxon>Bacillota</taxon>
        <taxon>Clostridia</taxon>
        <taxon>Lachnospirales</taxon>
        <taxon>Lachnospiraceae</taxon>
        <taxon>Wansuia</taxon>
    </lineage>
</organism>
<name>A0A7G9GA77_9FIRM</name>
<comment type="subcellular location">
    <subcellularLocation>
        <location evidence="1">Cell membrane</location>
        <topology evidence="1">Multi-pass membrane protein</topology>
    </subcellularLocation>
</comment>
<protein>
    <submittedName>
        <fullName evidence="7">ABC transporter permease</fullName>
    </submittedName>
</protein>
<feature type="transmembrane region" description="Helical" evidence="6">
    <location>
        <begin position="93"/>
        <end position="115"/>
    </location>
</feature>
<proteinExistence type="predicted"/>
<evidence type="ECO:0000256" key="1">
    <source>
        <dbReference type="ARBA" id="ARBA00004651"/>
    </source>
</evidence>
<keyword evidence="3 6" id="KW-0812">Transmembrane</keyword>
<evidence type="ECO:0000256" key="2">
    <source>
        <dbReference type="ARBA" id="ARBA00022475"/>
    </source>
</evidence>
<feature type="transmembrane region" description="Helical" evidence="6">
    <location>
        <begin position="292"/>
        <end position="312"/>
    </location>
</feature>
<dbReference type="PANTHER" id="PTHR32196:SF72">
    <property type="entry name" value="RIBOSE IMPORT PERMEASE PROTEIN RBSC"/>
    <property type="match status" value="1"/>
</dbReference>
<evidence type="ECO:0000256" key="4">
    <source>
        <dbReference type="ARBA" id="ARBA00022989"/>
    </source>
</evidence>
<dbReference type="CDD" id="cd06579">
    <property type="entry name" value="TM_PBP1_transp_AraH_like"/>
    <property type="match status" value="1"/>
</dbReference>
<evidence type="ECO:0000256" key="5">
    <source>
        <dbReference type="ARBA" id="ARBA00023136"/>
    </source>
</evidence>
<keyword evidence="8" id="KW-1185">Reference proteome</keyword>
<dbReference type="PANTHER" id="PTHR32196">
    <property type="entry name" value="ABC TRANSPORTER PERMEASE PROTEIN YPHD-RELATED-RELATED"/>
    <property type="match status" value="1"/>
</dbReference>
<feature type="transmembrane region" description="Helical" evidence="6">
    <location>
        <begin position="122"/>
        <end position="149"/>
    </location>
</feature>
<sequence length="317" mass="33565">MEKNNKKWKGFLGSVPPIVWMMIIMLVLFSAAADNYLSAQNLMNILRQSVPLLILAIGQTMIVLTGGTDLSLGAQVSFVTVMWILLAQAGMNIYLAAPVAVCFALLIGVANGLLVSKGKVPAFIATFGMQNIVNSIALVLTLGSSIYFSHHVFRNVYESEFLMIPTPIWIAVAVFAGSWILLYRTQFGTNIFGLGGNAEALSLAGVNTTKYYVKTYAFAGLLAGIAGLITACRVESGQPTVGSGWEFEAVAATILGGTSLNEGRGGIGGTVLGVLFLNMLRNGLNISGVSAMYQNAIIGIIVLGAIVMDALMRKGRS</sequence>
<feature type="transmembrane region" description="Helical" evidence="6">
    <location>
        <begin position="12"/>
        <end position="33"/>
    </location>
</feature>
<evidence type="ECO:0000256" key="6">
    <source>
        <dbReference type="SAM" id="Phobius"/>
    </source>
</evidence>
<dbReference type="InterPro" id="IPR001851">
    <property type="entry name" value="ABC_transp_permease"/>
</dbReference>
<dbReference type="RefSeq" id="WP_249328404.1">
    <property type="nucleotide sequence ID" value="NZ_CP060635.1"/>
</dbReference>
<evidence type="ECO:0000313" key="8">
    <source>
        <dbReference type="Proteomes" id="UP000515860"/>
    </source>
</evidence>
<dbReference type="Proteomes" id="UP000515860">
    <property type="component" value="Chromosome"/>
</dbReference>
<keyword evidence="5 6" id="KW-0472">Membrane</keyword>
<evidence type="ECO:0000256" key="3">
    <source>
        <dbReference type="ARBA" id="ARBA00022692"/>
    </source>
</evidence>
<keyword evidence="2" id="KW-1003">Cell membrane</keyword>
<evidence type="ECO:0000313" key="7">
    <source>
        <dbReference type="EMBL" id="QNM07709.1"/>
    </source>
</evidence>
<dbReference type="EMBL" id="CP060635">
    <property type="protein sequence ID" value="QNM07709.1"/>
    <property type="molecule type" value="Genomic_DNA"/>
</dbReference>
<dbReference type="Pfam" id="PF02653">
    <property type="entry name" value="BPD_transp_2"/>
    <property type="match status" value="1"/>
</dbReference>
<feature type="transmembrane region" description="Helical" evidence="6">
    <location>
        <begin position="161"/>
        <end position="182"/>
    </location>
</feature>
<accession>A0A7G9GA77</accession>